<keyword evidence="1" id="KW-1133">Transmembrane helix</keyword>
<keyword evidence="1" id="KW-0812">Transmembrane</keyword>
<dbReference type="Pfam" id="PF06532">
    <property type="entry name" value="NrsF"/>
    <property type="match status" value="1"/>
</dbReference>
<dbReference type="RefSeq" id="WP_036743190.1">
    <property type="nucleotide sequence ID" value="NZ_FOJO01000027.1"/>
</dbReference>
<evidence type="ECO:0000256" key="1">
    <source>
        <dbReference type="SAM" id="Phobius"/>
    </source>
</evidence>
<evidence type="ECO:0008006" key="6">
    <source>
        <dbReference type="Google" id="ProtNLM"/>
    </source>
</evidence>
<dbReference type="STRING" id="376733.SAMN04487972_12715"/>
<keyword evidence="1" id="KW-0472">Membrane</keyword>
<evidence type="ECO:0000313" key="5">
    <source>
        <dbReference type="Proteomes" id="UP000182312"/>
    </source>
</evidence>
<dbReference type="OrthoDB" id="7764375at2"/>
<protein>
    <recommendedName>
        <fullName evidence="6">DUF1109 domain-containing protein</fullName>
    </recommendedName>
</protein>
<gene>
    <name evidence="2" type="ORF">IT41_16250</name>
    <name evidence="3" type="ORF">SAMN04487972_12715</name>
</gene>
<dbReference type="Proteomes" id="UP000182312">
    <property type="component" value="Unassembled WGS sequence"/>
</dbReference>
<evidence type="ECO:0000313" key="4">
    <source>
        <dbReference type="Proteomes" id="UP000029846"/>
    </source>
</evidence>
<dbReference type="Proteomes" id="UP000029846">
    <property type="component" value="Unassembled WGS sequence"/>
</dbReference>
<feature type="transmembrane region" description="Helical" evidence="1">
    <location>
        <begin position="160"/>
        <end position="178"/>
    </location>
</feature>
<dbReference type="EMBL" id="JRKN01000030">
    <property type="protein sequence ID" value="KGJ02850.1"/>
    <property type="molecule type" value="Genomic_DNA"/>
</dbReference>
<sequence length="212" mass="21830">MTSTDELIARLAEDPPPPAFSPRRIAALAMASIALPAAAFLLAAGMRPALLSAWVNPLVPLKTALPLAICVLSLLTLLRLARPGARPGIAGWLLLTPVAAATVLWLGAFALLPPAERFAEVGIASVGECLGAIILLSIIPTVCILRLLREGAAMNPPLSGALVGMTAAAGAATGYSLFCTQDNPLFFVSWYGLALLVVTGAGAAFGGRVLRW</sequence>
<dbReference type="eggNOG" id="COG4944">
    <property type="taxonomic scope" value="Bacteria"/>
</dbReference>
<reference evidence="2 4" key="2">
    <citation type="submission" date="2014-10" db="EMBL/GenBank/DDBJ databases">
        <title>Paracoccus sanguinis sp. nov., isolated from clinical specimens of New York State patients.</title>
        <authorList>
            <person name="Mingle L.A."/>
            <person name="Cole J.A."/>
            <person name="Lapierre P."/>
            <person name="Musser K.A."/>
        </authorList>
    </citation>
    <scope>NUCLEOTIDE SEQUENCE [LARGE SCALE GENOMIC DNA]</scope>
    <source>
        <strain evidence="2 4">JCM 14014</strain>
    </source>
</reference>
<evidence type="ECO:0000313" key="3">
    <source>
        <dbReference type="EMBL" id="SFA60192.1"/>
    </source>
</evidence>
<dbReference type="EMBL" id="FOJO01000027">
    <property type="protein sequence ID" value="SFA60192.1"/>
    <property type="molecule type" value="Genomic_DNA"/>
</dbReference>
<accession>A0A099EWQ0</accession>
<proteinExistence type="predicted"/>
<dbReference type="AlphaFoldDB" id="A0A099EWQ0"/>
<feature type="transmembrane region" description="Helical" evidence="1">
    <location>
        <begin position="58"/>
        <end position="78"/>
    </location>
</feature>
<feature type="transmembrane region" description="Helical" evidence="1">
    <location>
        <begin position="123"/>
        <end position="148"/>
    </location>
</feature>
<keyword evidence="4" id="KW-1185">Reference proteome</keyword>
<evidence type="ECO:0000313" key="2">
    <source>
        <dbReference type="EMBL" id="KGJ02850.1"/>
    </source>
</evidence>
<feature type="transmembrane region" description="Helical" evidence="1">
    <location>
        <begin position="90"/>
        <end position="111"/>
    </location>
</feature>
<dbReference type="InterPro" id="IPR009495">
    <property type="entry name" value="NrsF"/>
</dbReference>
<reference evidence="2 4" key="1">
    <citation type="submission" date="2014-09" db="EMBL/GenBank/DDBJ databases">
        <authorList>
            <person name="McGinnis J.M."/>
            <person name="Wolfgang W.J."/>
        </authorList>
    </citation>
    <scope>NUCLEOTIDE SEQUENCE [LARGE SCALE GENOMIC DNA]</scope>
    <source>
        <strain evidence="2 4">JCM 14014</strain>
    </source>
</reference>
<feature type="transmembrane region" description="Helical" evidence="1">
    <location>
        <begin position="190"/>
        <end position="210"/>
    </location>
</feature>
<feature type="transmembrane region" description="Helical" evidence="1">
    <location>
        <begin position="25"/>
        <end position="46"/>
    </location>
</feature>
<reference evidence="3 5" key="3">
    <citation type="submission" date="2016-10" db="EMBL/GenBank/DDBJ databases">
        <authorList>
            <person name="de Groot N.N."/>
        </authorList>
    </citation>
    <scope>NUCLEOTIDE SEQUENCE [LARGE SCALE GENOMIC DNA]</scope>
    <source>
        <strain evidence="3 5">CGMCC 1.6117</strain>
    </source>
</reference>
<name>A0A099EWQ0_9RHOB</name>
<organism evidence="2 4">
    <name type="scientific">Paracoccus halophilus</name>
    <dbReference type="NCBI Taxonomy" id="376733"/>
    <lineage>
        <taxon>Bacteria</taxon>
        <taxon>Pseudomonadati</taxon>
        <taxon>Pseudomonadota</taxon>
        <taxon>Alphaproteobacteria</taxon>
        <taxon>Rhodobacterales</taxon>
        <taxon>Paracoccaceae</taxon>
        <taxon>Paracoccus</taxon>
    </lineage>
</organism>